<proteinExistence type="predicted"/>
<evidence type="ECO:0000313" key="2">
    <source>
        <dbReference type="Proteomes" id="UP000007161"/>
    </source>
</evidence>
<sequence length="457" mass="53350">MKKIMIYILLIIPLIAFSQVGINANVESSWTYDFEASPTQFYWNGMKFDIYLKPDSTNFFGSFNLNRGDDNNYYVTDGEFEFKFDSNKITTFWKKKSVNTTDWINAFNNEKIGAVNGLKANFDISLFSLETYLVKRESENSSLFISQIRGIPFGQLYYSYIYGREFYTKYIYTDWRMFDFNFTQDNFQLLGEFGYSYEKGVFYLEDNYFIFLGNRLNYKDFETAVYLKYLSPEFDKKYLPDSFKQNVYGEVKVKNIGVSSEVNYSFEDNTLSFDKFSIDYIKNYLKINDFNYLYVGLAKNFDLNKSEIALNLPFHFNNMFDLTVSGYKKGMEDNWSNIKKYSDFAISANMKGNFMNTYYNLLYIFGNKNVEIEDSVVYSGGFSEVLYGSVSRGFGDVNFFIKGMYIYGAIERYKTLYAEAKYTGFSNSEIILSLGDGNFGASKNFSKRISLTVKTGF</sequence>
<dbReference type="HOGENOM" id="CLU_598264_0_0_0"/>
<evidence type="ECO:0000313" key="1">
    <source>
        <dbReference type="EMBL" id="AEX85742.1"/>
    </source>
</evidence>
<dbReference type="OrthoDB" id="47105at2"/>
<organism evidence="1 2">
    <name type="scientific">Marinitoga piezophila (strain DSM 14283 / JCM 11233 / KA3)</name>
    <dbReference type="NCBI Taxonomy" id="443254"/>
    <lineage>
        <taxon>Bacteria</taxon>
        <taxon>Thermotogati</taxon>
        <taxon>Thermotogota</taxon>
        <taxon>Thermotogae</taxon>
        <taxon>Petrotogales</taxon>
        <taxon>Petrotogaceae</taxon>
        <taxon>Marinitoga</taxon>
    </lineage>
</organism>
<dbReference type="KEGG" id="mpz:Marpi_1339"/>
<dbReference type="RefSeq" id="WP_014296813.1">
    <property type="nucleotide sequence ID" value="NC_016751.1"/>
</dbReference>
<dbReference type="Proteomes" id="UP000007161">
    <property type="component" value="Chromosome"/>
</dbReference>
<gene>
    <name evidence="1" type="ordered locus">Marpi_1339</name>
</gene>
<dbReference type="EMBL" id="CP003257">
    <property type="protein sequence ID" value="AEX85742.1"/>
    <property type="molecule type" value="Genomic_DNA"/>
</dbReference>
<keyword evidence="2" id="KW-1185">Reference proteome</keyword>
<name>H2J3C6_MARPK</name>
<dbReference type="STRING" id="443254.Marpi_1339"/>
<protein>
    <submittedName>
        <fullName evidence="1">Uncharacterized protein</fullName>
    </submittedName>
</protein>
<dbReference type="AlphaFoldDB" id="H2J3C6"/>
<reference evidence="2" key="2">
    <citation type="submission" date="2012-01" db="EMBL/GenBank/DDBJ databases">
        <title>Complete sequence of chromosome of Marinitoga piezophila KA3.</title>
        <authorList>
            <person name="Lucas S."/>
            <person name="Han J."/>
            <person name="Lapidus A."/>
            <person name="Cheng J.-F."/>
            <person name="Goodwin L."/>
            <person name="Pitluck S."/>
            <person name="Peters L."/>
            <person name="Mikhailova N."/>
            <person name="Teshima H."/>
            <person name="Detter J.C."/>
            <person name="Han C."/>
            <person name="Tapia R."/>
            <person name="Land M."/>
            <person name="Hauser L."/>
            <person name="Kyrpides N."/>
            <person name="Ivanova N."/>
            <person name="Pagani I."/>
            <person name="Jebbar M."/>
            <person name="Vannier P."/>
            <person name="Oger P."/>
            <person name="Cario A."/>
            <person name="Bartlett D."/>
            <person name="Noll K.M."/>
            <person name="Woyke T."/>
        </authorList>
    </citation>
    <scope>NUCLEOTIDE SEQUENCE [LARGE SCALE GENOMIC DNA]</scope>
    <source>
        <strain evidence="2">DSM 14283 / JCM 11233 / KA3</strain>
    </source>
</reference>
<reference evidence="1 2" key="1">
    <citation type="journal article" date="2012" name="J. Bacteriol.">
        <title>Complete Genome Sequence of the Thermophilic, Piezophilic, Heterotrophic Bacterium Marinitoga piezophila KA3.</title>
        <authorList>
            <person name="Lucas S."/>
            <person name="Han J."/>
            <person name="Lapidus A."/>
            <person name="Cheng J.F."/>
            <person name="Goodwin L.A."/>
            <person name="Pitluck S."/>
            <person name="Peters L."/>
            <person name="Mikhailova N."/>
            <person name="Teshima H."/>
            <person name="Detter J.C."/>
            <person name="Han C."/>
            <person name="Tapia R."/>
            <person name="Land M."/>
            <person name="Hauser L."/>
            <person name="Kyrpides N.C."/>
            <person name="Ivanova N."/>
            <person name="Pagani I."/>
            <person name="Vannier P."/>
            <person name="Oger P."/>
            <person name="Bartlett D.H."/>
            <person name="Noll K.M."/>
            <person name="Woyke T."/>
            <person name="Jebbar M."/>
        </authorList>
    </citation>
    <scope>NUCLEOTIDE SEQUENCE [LARGE SCALE GENOMIC DNA]</scope>
    <source>
        <strain evidence="2">DSM 14283 / JCM 11233 / KA3</strain>
    </source>
</reference>
<accession>H2J3C6</accession>